<comment type="caution">
    <text evidence="3">The sequence shown here is derived from an EMBL/GenBank/DDBJ whole genome shotgun (WGS) entry which is preliminary data.</text>
</comment>
<reference evidence="3" key="1">
    <citation type="submission" date="2023-01" db="EMBL/GenBank/DDBJ databases">
        <title>Sulfurovum sp. zt1-1 genome assembly.</title>
        <authorList>
            <person name="Wang J."/>
        </authorList>
    </citation>
    <scope>NUCLEOTIDE SEQUENCE</scope>
    <source>
        <strain evidence="3">Zt1-1</strain>
    </source>
</reference>
<dbReference type="PANTHER" id="PTHR38730:SF1">
    <property type="entry name" value="SLL7028 PROTEIN"/>
    <property type="match status" value="1"/>
</dbReference>
<dbReference type="InterPro" id="IPR036465">
    <property type="entry name" value="vWFA_dom_sf"/>
</dbReference>
<keyword evidence="4" id="KW-1185">Reference proteome</keyword>
<evidence type="ECO:0000259" key="1">
    <source>
        <dbReference type="Pfam" id="PF09967"/>
    </source>
</evidence>
<proteinExistence type="predicted"/>
<gene>
    <name evidence="3" type="ORF">PGH07_01315</name>
</gene>
<dbReference type="PANTHER" id="PTHR38730">
    <property type="entry name" value="SLL7028 PROTEIN"/>
    <property type="match status" value="1"/>
</dbReference>
<dbReference type="Proteomes" id="UP001169069">
    <property type="component" value="Unassembled WGS sequence"/>
</dbReference>
<evidence type="ECO:0000313" key="3">
    <source>
        <dbReference type="EMBL" id="MDM5270811.1"/>
    </source>
</evidence>
<dbReference type="InterPro" id="IPR018698">
    <property type="entry name" value="VWA-like_dom"/>
</dbReference>
<evidence type="ECO:0000259" key="2">
    <source>
        <dbReference type="Pfam" id="PF13203"/>
    </source>
</evidence>
<dbReference type="SUPFAM" id="SSF53300">
    <property type="entry name" value="vWA-like"/>
    <property type="match status" value="1"/>
</dbReference>
<dbReference type="EMBL" id="JAQIBD010000001">
    <property type="protein sequence ID" value="MDM5270811.1"/>
    <property type="molecule type" value="Genomic_DNA"/>
</dbReference>
<organism evidence="3 4">
    <name type="scientific">Sulfurovum zhangzhouensis</name>
    <dbReference type="NCBI Taxonomy" id="3019067"/>
    <lineage>
        <taxon>Bacteria</taxon>
        <taxon>Pseudomonadati</taxon>
        <taxon>Campylobacterota</taxon>
        <taxon>Epsilonproteobacteria</taxon>
        <taxon>Campylobacterales</taxon>
        <taxon>Sulfurovaceae</taxon>
        <taxon>Sulfurovum</taxon>
    </lineage>
</organism>
<protein>
    <submittedName>
        <fullName evidence="3">VWA-like domain-containing protein</fullName>
    </submittedName>
</protein>
<dbReference type="Pfam" id="PF09967">
    <property type="entry name" value="DUF2201"/>
    <property type="match status" value="1"/>
</dbReference>
<dbReference type="Pfam" id="PF13203">
    <property type="entry name" value="DUF2201_N"/>
    <property type="match status" value="1"/>
</dbReference>
<sequence>MRVWHYMKLLKNGWKSMVTTSSKEVLQKRLEKIRVQFLFDHPFLSVLALSLPMHFQENPYEAFETNGMAIFVDETKVGTLDDPQLKYMYAHLLLHILLKHPFRMNDREKGTWNRSCDIVINLLLDDFERIGERPDDEVLFEKFRDKSVEEVYYALYDEKKEHEGTPDDENPKEQKYDLIENKGDTEAAREEIDAIIVQAMGAAQKQGNIPASFLESIHEVIRPKIDLATLLHTYLTESFFDKKSNFMRPNRRFIHQGLYLPGYVQEESRLVLTIALDRSMSIDHQTFSKFLGIIDAILRVSTDFEVMVVPFDDEVDTDKIVSYDAMDIRPEIQFEKGNGGTEFKPLLKYLTNTLELHRTLIVLSDGFFKIDQAPPLNTLFLISQKKNMKRLEPYGDVFYFDI</sequence>
<feature type="domain" description="Putative metallopeptidase" evidence="2">
    <location>
        <begin position="29"/>
        <end position="262"/>
    </location>
</feature>
<accession>A0ABT7QVQ4</accession>
<name>A0ABT7QVQ4_9BACT</name>
<feature type="domain" description="VWA-like" evidence="1">
    <location>
        <begin position="272"/>
        <end position="398"/>
    </location>
</feature>
<dbReference type="InterPro" id="IPR025154">
    <property type="entry name" value="Put_metallopeptidase_dom"/>
</dbReference>
<evidence type="ECO:0000313" key="4">
    <source>
        <dbReference type="Proteomes" id="UP001169069"/>
    </source>
</evidence>